<keyword evidence="5" id="KW-0349">Heme</keyword>
<dbReference type="InterPro" id="IPR001433">
    <property type="entry name" value="OxRdtase_FAD/NAD-bd"/>
</dbReference>
<keyword evidence="18" id="KW-1185">Reference proteome</keyword>
<dbReference type="Pfam" id="PF00970">
    <property type="entry name" value="FAD_binding_6"/>
    <property type="match status" value="1"/>
</dbReference>
<comment type="catalytic activity">
    <reaction evidence="15">
        <text>2 nitric oxide + NADPH + 2 O2 = 2 nitrate + NADP(+) + H(+)</text>
        <dbReference type="Rhea" id="RHEA:19465"/>
        <dbReference type="ChEBI" id="CHEBI:15378"/>
        <dbReference type="ChEBI" id="CHEBI:15379"/>
        <dbReference type="ChEBI" id="CHEBI:16480"/>
        <dbReference type="ChEBI" id="CHEBI:17632"/>
        <dbReference type="ChEBI" id="CHEBI:57783"/>
        <dbReference type="ChEBI" id="CHEBI:58349"/>
        <dbReference type="EC" id="1.14.12.17"/>
    </reaction>
</comment>
<dbReference type="FunFam" id="3.40.50.80:FF:000010">
    <property type="entry name" value="Flavohemoprotein"/>
    <property type="match status" value="1"/>
</dbReference>
<dbReference type="SUPFAM" id="SSF63380">
    <property type="entry name" value="Riboflavin synthase domain-like"/>
    <property type="match status" value="1"/>
</dbReference>
<evidence type="ECO:0000256" key="12">
    <source>
        <dbReference type="ARBA" id="ARBA00023004"/>
    </source>
</evidence>
<evidence type="ECO:0000256" key="10">
    <source>
        <dbReference type="ARBA" id="ARBA00022857"/>
    </source>
</evidence>
<evidence type="ECO:0000256" key="1">
    <source>
        <dbReference type="ARBA" id="ARBA00001970"/>
    </source>
</evidence>
<evidence type="ECO:0000256" key="11">
    <source>
        <dbReference type="ARBA" id="ARBA00023002"/>
    </source>
</evidence>
<evidence type="ECO:0000256" key="4">
    <source>
        <dbReference type="ARBA" id="ARBA00012229"/>
    </source>
</evidence>
<protein>
    <recommendedName>
        <fullName evidence="4">nitric oxide dioxygenase</fullName>
        <ecNumber evidence="4">1.14.12.17</ecNumber>
    </recommendedName>
</protein>
<evidence type="ECO:0000256" key="8">
    <source>
        <dbReference type="ARBA" id="ARBA00022723"/>
    </source>
</evidence>
<dbReference type="Gene3D" id="2.40.30.10">
    <property type="entry name" value="Translation factors"/>
    <property type="match status" value="1"/>
</dbReference>
<gene>
    <name evidence="17" type="ORF">GBZ86_02745</name>
</gene>
<dbReference type="RefSeq" id="WP_152887513.1">
    <property type="nucleotide sequence ID" value="NZ_WHJC01000016.1"/>
</dbReference>
<dbReference type="InterPro" id="IPR017927">
    <property type="entry name" value="FAD-bd_FR_type"/>
</dbReference>
<evidence type="ECO:0000256" key="2">
    <source>
        <dbReference type="ARBA" id="ARBA00001974"/>
    </source>
</evidence>
<keyword evidence="9" id="KW-0274">FAD</keyword>
<dbReference type="InterPro" id="IPR017938">
    <property type="entry name" value="Riboflavin_synthase-like_b-brl"/>
</dbReference>
<proteinExistence type="inferred from homology"/>
<dbReference type="Gene3D" id="3.40.50.80">
    <property type="entry name" value="Nucleotide-binding domain of ferredoxin-NADP reductase (FNR) module"/>
    <property type="match status" value="1"/>
</dbReference>
<sequence>MSNTYNIGTDFNIDEILKKYSNKDNKKIENLKPWQGFRELVLVDKVKECKDIVSFYFKDKNGEKLIKHKAGQYLLFKIKTKDPKFKDILRTYSLSMKSNEYIYRISVKKIKGGLISTYLHENLNIGDFIEAMIPKGEFTLDKKIKDKPIVFIAGGIGITPLLSMLYECSNDVKREKYFIQAVKNSNMQPFKNDLKIISEFNNLKNIVFYSDPAKKDIEGRDYDFFGRITKEWIENKLPLNGEFYFCGPLPFMKVLNTSLKELGVNKKFINFEFF</sequence>
<dbReference type="PANTHER" id="PTHR43396:SF3">
    <property type="entry name" value="FLAVOHEMOPROTEIN"/>
    <property type="match status" value="1"/>
</dbReference>
<dbReference type="AlphaFoldDB" id="A0A6I1MID3"/>
<keyword evidence="13" id="KW-0520">NAD</keyword>
<dbReference type="GO" id="GO:0005344">
    <property type="term" value="F:oxygen carrier activity"/>
    <property type="evidence" value="ECO:0007669"/>
    <property type="project" value="UniProtKB-KW"/>
</dbReference>
<dbReference type="OrthoDB" id="9801223at2"/>
<keyword evidence="11" id="KW-0560">Oxidoreductase</keyword>
<dbReference type="EC" id="1.14.12.17" evidence="4"/>
<evidence type="ECO:0000256" key="13">
    <source>
        <dbReference type="ARBA" id="ARBA00023027"/>
    </source>
</evidence>
<dbReference type="PROSITE" id="PS51384">
    <property type="entry name" value="FAD_FR"/>
    <property type="match status" value="1"/>
</dbReference>
<dbReference type="Proteomes" id="UP000430345">
    <property type="component" value="Unassembled WGS sequence"/>
</dbReference>
<keyword evidence="6" id="KW-0813">Transport</keyword>
<keyword evidence="12" id="KW-0408">Iron</keyword>
<keyword evidence="6" id="KW-0561">Oxygen transport</keyword>
<evidence type="ECO:0000256" key="15">
    <source>
        <dbReference type="ARBA" id="ARBA00049433"/>
    </source>
</evidence>
<evidence type="ECO:0000256" key="9">
    <source>
        <dbReference type="ARBA" id="ARBA00022827"/>
    </source>
</evidence>
<dbReference type="EMBL" id="WHJC01000016">
    <property type="protein sequence ID" value="MPQ42674.1"/>
    <property type="molecule type" value="Genomic_DNA"/>
</dbReference>
<organism evidence="17 18">
    <name type="scientific">Clostridium tarantellae</name>
    <dbReference type="NCBI Taxonomy" id="39493"/>
    <lineage>
        <taxon>Bacteria</taxon>
        <taxon>Bacillati</taxon>
        <taxon>Bacillota</taxon>
        <taxon>Clostridia</taxon>
        <taxon>Eubacteriales</taxon>
        <taxon>Clostridiaceae</taxon>
        <taxon>Clostridium</taxon>
    </lineage>
</organism>
<comment type="caution">
    <text evidence="17">The sequence shown here is derived from an EMBL/GenBank/DDBJ whole genome shotgun (WGS) entry which is preliminary data.</text>
</comment>
<evidence type="ECO:0000313" key="18">
    <source>
        <dbReference type="Proteomes" id="UP000430345"/>
    </source>
</evidence>
<dbReference type="GO" id="GO:0071500">
    <property type="term" value="P:cellular response to nitrosative stress"/>
    <property type="evidence" value="ECO:0007669"/>
    <property type="project" value="TreeGrafter"/>
</dbReference>
<dbReference type="PRINTS" id="PR00410">
    <property type="entry name" value="PHEHYDRXLASE"/>
</dbReference>
<name>A0A6I1MID3_9CLOT</name>
<evidence type="ECO:0000256" key="6">
    <source>
        <dbReference type="ARBA" id="ARBA00022621"/>
    </source>
</evidence>
<comment type="cofactor">
    <cofactor evidence="1">
        <name>heme b</name>
        <dbReference type="ChEBI" id="CHEBI:60344"/>
    </cofactor>
</comment>
<feature type="domain" description="FAD-binding FR-type" evidence="16">
    <location>
        <begin position="35"/>
        <end position="141"/>
    </location>
</feature>
<evidence type="ECO:0000256" key="14">
    <source>
        <dbReference type="ARBA" id="ARBA00048649"/>
    </source>
</evidence>
<dbReference type="GO" id="GO:0046872">
    <property type="term" value="F:metal ion binding"/>
    <property type="evidence" value="ECO:0007669"/>
    <property type="project" value="UniProtKB-KW"/>
</dbReference>
<evidence type="ECO:0000259" key="16">
    <source>
        <dbReference type="PROSITE" id="PS51384"/>
    </source>
</evidence>
<keyword evidence="8" id="KW-0479">Metal-binding</keyword>
<comment type="catalytic activity">
    <reaction evidence="14">
        <text>2 nitric oxide + NADH + 2 O2 = 2 nitrate + NAD(+) + H(+)</text>
        <dbReference type="Rhea" id="RHEA:19469"/>
        <dbReference type="ChEBI" id="CHEBI:15378"/>
        <dbReference type="ChEBI" id="CHEBI:15379"/>
        <dbReference type="ChEBI" id="CHEBI:16480"/>
        <dbReference type="ChEBI" id="CHEBI:17632"/>
        <dbReference type="ChEBI" id="CHEBI:57540"/>
        <dbReference type="ChEBI" id="CHEBI:57945"/>
        <dbReference type="EC" id="1.14.12.17"/>
    </reaction>
</comment>
<dbReference type="PANTHER" id="PTHR43396">
    <property type="entry name" value="FLAVOHEMOPROTEIN"/>
    <property type="match status" value="1"/>
</dbReference>
<dbReference type="CDD" id="cd06184">
    <property type="entry name" value="flavohem_like_fad_nad_binding"/>
    <property type="match status" value="1"/>
</dbReference>
<dbReference type="SUPFAM" id="SSF52343">
    <property type="entry name" value="Ferredoxin reductase-like, C-terminal NADP-linked domain"/>
    <property type="match status" value="1"/>
</dbReference>
<evidence type="ECO:0000256" key="7">
    <source>
        <dbReference type="ARBA" id="ARBA00022630"/>
    </source>
</evidence>
<evidence type="ECO:0000313" key="17">
    <source>
        <dbReference type="EMBL" id="MPQ42674.1"/>
    </source>
</evidence>
<comment type="similarity">
    <text evidence="3">In the C-terminal section; belongs to the flavoprotein pyridine nucleotide cytochrome reductase family.</text>
</comment>
<dbReference type="InterPro" id="IPR008333">
    <property type="entry name" value="Cbr1-like_FAD-bd_dom"/>
</dbReference>
<dbReference type="Pfam" id="PF00175">
    <property type="entry name" value="NAD_binding_1"/>
    <property type="match status" value="1"/>
</dbReference>
<evidence type="ECO:0000256" key="3">
    <source>
        <dbReference type="ARBA" id="ARBA00006401"/>
    </source>
</evidence>
<keyword evidence="7" id="KW-0285">Flavoprotein</keyword>
<dbReference type="GO" id="GO:0046210">
    <property type="term" value="P:nitric oxide catabolic process"/>
    <property type="evidence" value="ECO:0007669"/>
    <property type="project" value="TreeGrafter"/>
</dbReference>
<accession>A0A6I1MID3</accession>
<comment type="cofactor">
    <cofactor evidence="2">
        <name>FAD</name>
        <dbReference type="ChEBI" id="CHEBI:57692"/>
    </cofactor>
</comment>
<dbReference type="InterPro" id="IPR039261">
    <property type="entry name" value="FNR_nucleotide-bd"/>
</dbReference>
<keyword evidence="10" id="KW-0521">NADP</keyword>
<dbReference type="GO" id="GO:0008941">
    <property type="term" value="F:nitric oxide dioxygenase NAD(P)H activity"/>
    <property type="evidence" value="ECO:0007669"/>
    <property type="project" value="UniProtKB-EC"/>
</dbReference>
<evidence type="ECO:0000256" key="5">
    <source>
        <dbReference type="ARBA" id="ARBA00022617"/>
    </source>
</evidence>
<dbReference type="GO" id="GO:0071949">
    <property type="term" value="F:FAD binding"/>
    <property type="evidence" value="ECO:0007669"/>
    <property type="project" value="TreeGrafter"/>
</dbReference>
<reference evidence="17 18" key="1">
    <citation type="submission" date="2019-10" db="EMBL/GenBank/DDBJ databases">
        <title>The Genome Sequence of Clostridium tarantellae Isolated from Fish Brain.</title>
        <authorList>
            <person name="Bano L."/>
            <person name="Kiel M."/>
            <person name="Sales G."/>
            <person name="Doxey A.C."/>
            <person name="Mansfield M.J."/>
            <person name="Schiavone M."/>
            <person name="Rossetto O."/>
            <person name="Pirazzini M."/>
            <person name="Dobrindt U."/>
            <person name="Montecucco C."/>
        </authorList>
    </citation>
    <scope>NUCLEOTIDE SEQUENCE [LARGE SCALE GENOMIC DNA]</scope>
    <source>
        <strain evidence="17 18">DSM 3997</strain>
    </source>
</reference>